<name>A0A937F8G1_9BACT</name>
<dbReference type="InterPro" id="IPR007709">
    <property type="entry name" value="N-FG_amidohydro"/>
</dbReference>
<dbReference type="AlphaFoldDB" id="A0A937F8G1"/>
<gene>
    <name evidence="1" type="ORF">JL102_12445</name>
</gene>
<evidence type="ECO:0000313" key="2">
    <source>
        <dbReference type="Proteomes" id="UP000659388"/>
    </source>
</evidence>
<sequence>MDKRTIIITCEHAGNYIPKDYHFLFSNQEDVLETHRGWDPGALIIAKYLARQLDAPLFYQKISRLLLETNRSLHNSELFSVYVQMLGGGVKQYLLDKYYHPYRNTVEDKIKKEVDMGHTVLHISMHTFTPVLNGVVRTVDVGILFDERSCTETAFSKEWKSRLDDQLKDFTVMLNVPYNGADDGFTTYLRTRFPEQKYLGIEVEVNQRYVNTPELKHIKEALLMGLSEATYTKV</sequence>
<dbReference type="EMBL" id="JAESIY010000006">
    <property type="protein sequence ID" value="MBL3656947.1"/>
    <property type="molecule type" value="Genomic_DNA"/>
</dbReference>
<reference evidence="1" key="1">
    <citation type="submission" date="2021-01" db="EMBL/GenBank/DDBJ databases">
        <title>Fulvivirga kasyanovii gen. nov., sp nov., a novel member of the phylum Bacteroidetes isolated from seawater in a mussel farm.</title>
        <authorList>
            <person name="Zhao L.-H."/>
            <person name="Wang Z.-J."/>
        </authorList>
    </citation>
    <scope>NUCLEOTIDE SEQUENCE</scope>
    <source>
        <strain evidence="1">2943</strain>
    </source>
</reference>
<evidence type="ECO:0000313" key="1">
    <source>
        <dbReference type="EMBL" id="MBL3656947.1"/>
    </source>
</evidence>
<dbReference type="Proteomes" id="UP000659388">
    <property type="component" value="Unassembled WGS sequence"/>
</dbReference>
<proteinExistence type="predicted"/>
<dbReference type="SUPFAM" id="SSF53187">
    <property type="entry name" value="Zn-dependent exopeptidases"/>
    <property type="match status" value="1"/>
</dbReference>
<keyword evidence="2" id="KW-1185">Reference proteome</keyword>
<organism evidence="1 2">
    <name type="scientific">Fulvivirga sediminis</name>
    <dbReference type="NCBI Taxonomy" id="2803949"/>
    <lineage>
        <taxon>Bacteria</taxon>
        <taxon>Pseudomonadati</taxon>
        <taxon>Bacteroidota</taxon>
        <taxon>Cytophagia</taxon>
        <taxon>Cytophagales</taxon>
        <taxon>Fulvivirgaceae</taxon>
        <taxon>Fulvivirga</taxon>
    </lineage>
</organism>
<dbReference type="RefSeq" id="WP_202244744.1">
    <property type="nucleotide sequence ID" value="NZ_JAESIY010000006.1"/>
</dbReference>
<dbReference type="Gene3D" id="3.40.630.40">
    <property type="entry name" value="Zn-dependent exopeptidases"/>
    <property type="match status" value="1"/>
</dbReference>
<comment type="caution">
    <text evidence="1">The sequence shown here is derived from an EMBL/GenBank/DDBJ whole genome shotgun (WGS) entry which is preliminary data.</text>
</comment>
<dbReference type="Pfam" id="PF05013">
    <property type="entry name" value="FGase"/>
    <property type="match status" value="1"/>
</dbReference>
<protein>
    <submittedName>
        <fullName evidence="1">N-formylglutamate amidohydrolase</fullName>
    </submittedName>
</protein>
<accession>A0A937F8G1</accession>